<protein>
    <recommendedName>
        <fullName evidence="7">Phosphatidylglycerol--prolipoprotein diacylglyceryl transferase</fullName>
        <ecNumber evidence="7">2.5.1.145</ecNumber>
    </recommendedName>
</protein>
<comment type="function">
    <text evidence="7">Catalyzes the transfer of the diacylglyceryl group from phosphatidylglycerol to the sulfhydryl group of the N-terminal cysteine of a prolipoprotein, the first step in the formation of mature lipoproteins.</text>
</comment>
<dbReference type="RefSeq" id="WP_021118718.1">
    <property type="nucleotide sequence ID" value="NZ_CBCRUP010000018.1"/>
</dbReference>
<comment type="similarity">
    <text evidence="1 7">Belongs to the Lgt family.</text>
</comment>
<dbReference type="PANTHER" id="PTHR30589">
    <property type="entry name" value="PROLIPOPROTEIN DIACYLGLYCERYL TRANSFERASE"/>
    <property type="match status" value="1"/>
</dbReference>
<dbReference type="Proteomes" id="UP001148834">
    <property type="component" value="Unassembled WGS sequence"/>
</dbReference>
<comment type="pathway">
    <text evidence="7">Protein modification; lipoprotein biosynthesis (diacylglyceryl transfer).</text>
</comment>
<keyword evidence="3 7" id="KW-0808">Transferase</keyword>
<dbReference type="InterPro" id="IPR001640">
    <property type="entry name" value="Lgt"/>
</dbReference>
<feature type="transmembrane region" description="Helical" evidence="7">
    <location>
        <begin position="100"/>
        <end position="116"/>
    </location>
</feature>
<evidence type="ECO:0000256" key="7">
    <source>
        <dbReference type="HAMAP-Rule" id="MF_01147"/>
    </source>
</evidence>
<dbReference type="NCBIfam" id="TIGR00544">
    <property type="entry name" value="lgt"/>
    <property type="match status" value="1"/>
</dbReference>
<sequence>MSEQFLTFPNIDPVALQLGPVSLHWYGIMYLLGFGFAYWLGTKRAKNSNGVWSVEQVDQLLFNGFWGVVLGGRIGDVFFYSFDRFLQDPLYLFRIWEGGMSFHGGLLGVIVAMLWTSRRQNRNFWQTADFIAPLIPFGLGLGRIGNFINDELWGRVTDVPWAIMFPSGGYLPRHPSQLYEAVLEGLVLFFILNGYIRKPRPVGSVAGLFLVGYGVFRFIVEYFREFDPNVNTAADLITRGQLLSLPMIIGGLVIMAVAYYRHRLSND</sequence>
<keyword evidence="5 7" id="KW-1133">Transmembrane helix</keyword>
<dbReference type="PANTHER" id="PTHR30589:SF0">
    <property type="entry name" value="PHOSPHATIDYLGLYCEROL--PROLIPOPROTEIN DIACYLGLYCERYL TRANSFERASE"/>
    <property type="match status" value="1"/>
</dbReference>
<comment type="catalytic activity">
    <reaction evidence="7">
        <text>L-cysteinyl-[prolipoprotein] + a 1,2-diacyl-sn-glycero-3-phospho-(1'-sn-glycerol) = an S-1,2-diacyl-sn-glyceryl-L-cysteinyl-[prolipoprotein] + sn-glycerol 1-phosphate + H(+)</text>
        <dbReference type="Rhea" id="RHEA:56712"/>
        <dbReference type="Rhea" id="RHEA-COMP:14679"/>
        <dbReference type="Rhea" id="RHEA-COMP:14680"/>
        <dbReference type="ChEBI" id="CHEBI:15378"/>
        <dbReference type="ChEBI" id="CHEBI:29950"/>
        <dbReference type="ChEBI" id="CHEBI:57685"/>
        <dbReference type="ChEBI" id="CHEBI:64716"/>
        <dbReference type="ChEBI" id="CHEBI:140658"/>
        <dbReference type="EC" id="2.5.1.145"/>
    </reaction>
</comment>
<feature type="binding site" evidence="7">
    <location>
        <position position="143"/>
    </location>
    <ligand>
        <name>a 1,2-diacyl-sn-glycero-3-phospho-(1'-sn-glycerol)</name>
        <dbReference type="ChEBI" id="CHEBI:64716"/>
    </ligand>
</feature>
<evidence type="ECO:0000256" key="4">
    <source>
        <dbReference type="ARBA" id="ARBA00022692"/>
    </source>
</evidence>
<dbReference type="EMBL" id="CP121769">
    <property type="protein sequence ID" value="WGE09544.1"/>
    <property type="molecule type" value="Genomic_DNA"/>
</dbReference>
<keyword evidence="2 7" id="KW-1003">Cell membrane</keyword>
<feature type="transmembrane region" description="Helical" evidence="7">
    <location>
        <begin position="240"/>
        <end position="260"/>
    </location>
</feature>
<feature type="transmembrane region" description="Helical" evidence="7">
    <location>
        <begin position="60"/>
        <end position="80"/>
    </location>
</feature>
<dbReference type="GO" id="GO:0042158">
    <property type="term" value="P:lipoprotein biosynthetic process"/>
    <property type="evidence" value="ECO:0007669"/>
    <property type="project" value="UniProtKB-UniRule"/>
</dbReference>
<keyword evidence="4 7" id="KW-0812">Transmembrane</keyword>
<feature type="transmembrane region" description="Helical" evidence="7">
    <location>
        <begin position="202"/>
        <end position="220"/>
    </location>
</feature>
<evidence type="ECO:0000256" key="2">
    <source>
        <dbReference type="ARBA" id="ARBA00022475"/>
    </source>
</evidence>
<evidence type="ECO:0000313" key="10">
    <source>
        <dbReference type="Proteomes" id="UP001148834"/>
    </source>
</evidence>
<gene>
    <name evidence="7 8" type="primary">lgt</name>
    <name evidence="8" type="ORF">N5925_08290</name>
    <name evidence="9" type="ORF">QBL01_09860</name>
</gene>
<name>A0A1T0ACC8_GLAPU</name>
<reference evidence="9" key="2">
    <citation type="submission" date="2023-04" db="EMBL/GenBank/DDBJ databases">
        <title>Molecular characterization of the Integrative and Conjugative elements harboring multidrug-resistance gene from Glaesserella (Haemophilus) parasuis.</title>
        <authorList>
            <person name="Che Y."/>
            <person name="Zhou L."/>
        </authorList>
    </citation>
    <scope>NUCLEOTIDE SEQUENCE</scope>
    <source>
        <strain evidence="9">Z44</strain>
    </source>
</reference>
<feature type="transmembrane region" description="Helical" evidence="7">
    <location>
        <begin position="23"/>
        <end position="40"/>
    </location>
</feature>
<organism evidence="8 10">
    <name type="scientific">Glaesserella parasuis</name>
    <name type="common">Haemophilus parasuis</name>
    <dbReference type="NCBI Taxonomy" id="738"/>
    <lineage>
        <taxon>Bacteria</taxon>
        <taxon>Pseudomonadati</taxon>
        <taxon>Pseudomonadota</taxon>
        <taxon>Gammaproteobacteria</taxon>
        <taxon>Pasteurellales</taxon>
        <taxon>Pasteurellaceae</taxon>
        <taxon>Glaesserella</taxon>
    </lineage>
</organism>
<dbReference type="GO" id="GO:0008961">
    <property type="term" value="F:phosphatidylglycerol-prolipoprotein diacylglyceryl transferase activity"/>
    <property type="evidence" value="ECO:0007669"/>
    <property type="project" value="UniProtKB-UniRule"/>
</dbReference>
<evidence type="ECO:0000256" key="1">
    <source>
        <dbReference type="ARBA" id="ARBA00007150"/>
    </source>
</evidence>
<dbReference type="PROSITE" id="PS01311">
    <property type="entry name" value="LGT"/>
    <property type="match status" value="1"/>
</dbReference>
<comment type="subcellular location">
    <subcellularLocation>
        <location evidence="7">Cell membrane</location>
        <topology evidence="7">Multi-pass membrane protein</topology>
    </subcellularLocation>
</comment>
<evidence type="ECO:0000256" key="5">
    <source>
        <dbReference type="ARBA" id="ARBA00022989"/>
    </source>
</evidence>
<dbReference type="EC" id="2.5.1.145" evidence="7"/>
<evidence type="ECO:0000256" key="3">
    <source>
        <dbReference type="ARBA" id="ARBA00022679"/>
    </source>
</evidence>
<evidence type="ECO:0000313" key="9">
    <source>
        <dbReference type="EMBL" id="WGE09544.1"/>
    </source>
</evidence>
<dbReference type="Proteomes" id="UP001222296">
    <property type="component" value="Chromosome"/>
</dbReference>
<accession>A0A1T0ACC8</accession>
<dbReference type="GO" id="GO:0005886">
    <property type="term" value="C:plasma membrane"/>
    <property type="evidence" value="ECO:0007669"/>
    <property type="project" value="UniProtKB-SubCell"/>
</dbReference>
<evidence type="ECO:0000256" key="6">
    <source>
        <dbReference type="ARBA" id="ARBA00023136"/>
    </source>
</evidence>
<keyword evidence="6 7" id="KW-0472">Membrane</keyword>
<dbReference type="EMBL" id="JAODIR010000044">
    <property type="protein sequence ID" value="MDD2168581.1"/>
    <property type="molecule type" value="Genomic_DNA"/>
</dbReference>
<reference evidence="8" key="1">
    <citation type="submission" date="2022-09" db="EMBL/GenBank/DDBJ databases">
        <title>Molecular characterization of Glaesserella parasuis strains circulating in commercial swine farms using whole-genome sequencing.</title>
        <authorList>
            <person name="Mugabi R."/>
            <person name="Clavijo M."/>
            <person name="Li G."/>
        </authorList>
    </citation>
    <scope>NUCLEOTIDE SEQUENCE</scope>
    <source>
        <strain evidence="8">0435-53</strain>
    </source>
</reference>
<dbReference type="AlphaFoldDB" id="A0A1T0ACC8"/>
<dbReference type="Pfam" id="PF01790">
    <property type="entry name" value="LGT"/>
    <property type="match status" value="1"/>
</dbReference>
<dbReference type="HAMAP" id="MF_01147">
    <property type="entry name" value="Lgt"/>
    <property type="match status" value="1"/>
</dbReference>
<evidence type="ECO:0000313" key="8">
    <source>
        <dbReference type="EMBL" id="MDD2168581.1"/>
    </source>
</evidence>
<proteinExistence type="inferred from homology"/>